<accession>A0A126FCE7</accession>
<organism evidence="1 2">
    <name type="scientific">Lonomia obliqua multiple nucleopolyhedrovirus</name>
    <dbReference type="NCBI Taxonomy" id="134394"/>
    <lineage>
        <taxon>Viruses</taxon>
        <taxon>Viruses incertae sedis</taxon>
        <taxon>Naldaviricetes</taxon>
        <taxon>Lefavirales</taxon>
        <taxon>Baculoviridae</taxon>
        <taxon>Alphabaculovirus</taxon>
        <taxon>Alphabaculovirus lonobliquae</taxon>
        <taxon>Lonomia obliqua nucleopolyhedrovirus</taxon>
    </lineage>
</organism>
<dbReference type="Proteomes" id="UP000297030">
    <property type="component" value="Segment"/>
</dbReference>
<protein>
    <submittedName>
        <fullName evidence="1">Late expression factor 12</fullName>
    </submittedName>
</protein>
<dbReference type="Pfam" id="PF06256">
    <property type="entry name" value="Nucleo_LEF-12"/>
    <property type="match status" value="1"/>
</dbReference>
<name>A0A126FCE7_9ABAC</name>
<reference evidence="1 2" key="1">
    <citation type="submission" date="2015-02" db="EMBL/GenBank/DDBJ databases">
        <title>Complete genome of a baculovirus isolated from a medical interest larvae: lLonomia obliqua (Lepidoptera: Saturniidae).</title>
        <authorList>
            <person name="Clara A.-S.W."/>
            <person name="Daniel A.-A.M.P."/>
            <person name="Miguel A.S."/>
            <person name="Jhon F.E.A."/>
            <person name="Fabricio M.S."/>
            <person name="Jose W.L.C."/>
            <person name="Bergmann R.M."/>
            <person name="Fernando M.L."/>
        </authorList>
    </citation>
    <scope>NUCLEOTIDE SEQUENCE [LARGE SCALE GENOMIC DNA]</scope>
    <source>
        <strain evidence="1">SP/2000</strain>
    </source>
</reference>
<gene>
    <name evidence="1" type="primary">lef-12</name>
</gene>
<keyword evidence="2" id="KW-1185">Reference proteome</keyword>
<dbReference type="KEGG" id="vg:40526736"/>
<dbReference type="RefSeq" id="YP_009666466.1">
    <property type="nucleotide sequence ID" value="NC_043520.1"/>
</dbReference>
<dbReference type="GeneID" id="40526736"/>
<proteinExistence type="predicted"/>
<dbReference type="InterPro" id="IPR009365">
    <property type="entry name" value="Nucleo_LEF-12"/>
</dbReference>
<evidence type="ECO:0000313" key="2">
    <source>
        <dbReference type="Proteomes" id="UP000297030"/>
    </source>
</evidence>
<dbReference type="EMBL" id="KP763670">
    <property type="protein sequence ID" value="AKN81067.1"/>
    <property type="molecule type" value="Genomic_DNA"/>
</dbReference>
<sequence>MLQPVDILNNEEFKRRLNYVGSIATMMKRTLVLMQTQGFCTQENADSLCLSDDTASWLCGHIQECNFVSFRVHIPNFTRPNLFLEHFKFKEVYQHDYNNNDDNNDNSNDVGRRRFTYMNYFIFANLIAVKLVVYATNELFDMFNDGLPYFIDNFTELCYTHVRVRVRKHDAKLIYRSVYEHAIENSIATIPRDDKNTIV</sequence>
<evidence type="ECO:0000313" key="1">
    <source>
        <dbReference type="EMBL" id="AKN81067.1"/>
    </source>
</evidence>